<protein>
    <recommendedName>
        <fullName evidence="3">Up-regulated during septation protein 1 domain-containing protein</fullName>
    </recommendedName>
</protein>
<evidence type="ECO:0000313" key="4">
    <source>
        <dbReference type="EMBL" id="KAB8205685.1"/>
    </source>
</evidence>
<evidence type="ECO:0000256" key="1">
    <source>
        <dbReference type="SAM" id="Coils"/>
    </source>
</evidence>
<dbReference type="InterPro" id="IPR029191">
    <property type="entry name" value="Uds1"/>
</dbReference>
<evidence type="ECO:0000256" key="2">
    <source>
        <dbReference type="SAM" id="MobiDB-lite"/>
    </source>
</evidence>
<dbReference type="AlphaFoldDB" id="A0A5N6DKP6"/>
<gene>
    <name evidence="4" type="ORF">BDV34DRAFT_225087</name>
</gene>
<keyword evidence="1" id="KW-0175">Coiled coil</keyword>
<feature type="domain" description="Up-regulated during septation protein 1" evidence="3">
    <location>
        <begin position="394"/>
        <end position="510"/>
    </location>
</feature>
<dbReference type="EMBL" id="ML734968">
    <property type="protein sequence ID" value="KAB8205685.1"/>
    <property type="molecule type" value="Genomic_DNA"/>
</dbReference>
<name>A0A5N6DKP6_ASPPA</name>
<feature type="coiled-coil region" evidence="1">
    <location>
        <begin position="422"/>
        <end position="449"/>
    </location>
</feature>
<feature type="compositionally biased region" description="Polar residues" evidence="2">
    <location>
        <begin position="350"/>
        <end position="360"/>
    </location>
</feature>
<evidence type="ECO:0000259" key="3">
    <source>
        <dbReference type="Pfam" id="PF15456"/>
    </source>
</evidence>
<dbReference type="Proteomes" id="UP000326532">
    <property type="component" value="Unassembled WGS sequence"/>
</dbReference>
<dbReference type="OMA" id="HIANCMR"/>
<accession>A0A5N6DKP6</accession>
<feature type="compositionally biased region" description="Pro residues" evidence="2">
    <location>
        <begin position="214"/>
        <end position="223"/>
    </location>
</feature>
<feature type="region of interest" description="Disordered" evidence="2">
    <location>
        <begin position="286"/>
        <end position="313"/>
    </location>
</feature>
<dbReference type="Pfam" id="PF15456">
    <property type="entry name" value="Uds1"/>
    <property type="match status" value="1"/>
</dbReference>
<organism evidence="4 5">
    <name type="scientific">Aspergillus parasiticus</name>
    <dbReference type="NCBI Taxonomy" id="5067"/>
    <lineage>
        <taxon>Eukaryota</taxon>
        <taxon>Fungi</taxon>
        <taxon>Dikarya</taxon>
        <taxon>Ascomycota</taxon>
        <taxon>Pezizomycotina</taxon>
        <taxon>Eurotiomycetes</taxon>
        <taxon>Eurotiomycetidae</taxon>
        <taxon>Eurotiales</taxon>
        <taxon>Aspergillaceae</taxon>
        <taxon>Aspergillus</taxon>
        <taxon>Aspergillus subgen. Circumdati</taxon>
    </lineage>
</organism>
<sequence>MQNSHYNSVPTGVNDTLRAWSDVVTSSKIPHDNDGTYRQNPARRLRFQLWPRVKQYAPFGTTGKSRARQLAASQASPCLPQISTKHSDKVTITSGKHEQLGTSRCNASIPDGRSRFINTVKSNPMDSLPAPSPNSEKSKIISTAKSPTNPFNAAILHPVSGPLILPSQAGVASVQLSPPTSKCQDALPKTTKTDTEGSIHPVESFAASAEPETTSPPPVPPKSPRTMDRSPKLQQEQCTFISPWRDLPTSNHGRYFASDPLGTKPPYMSQAVHHCNGPYRFHSGGALLGRRSPSVHNSPSNREGQRHTKAEDASLEVRSACTLPGTPQPIHGIHVRYQSDTSVMQRGRSTRTNGITSRNPNKGYFSAERRASFMLPLTVAPSGASPLFSPNEIECLHPYAKHQAEEFKALNCGEVRVLSLELRVLEERCKQIRRIYNSLEFELRVLQERTTWILGSQSTDFAECRKNVLIRTKAMADLDVSMKGWASKLEQATDQQVYLRQKLAKHVAATSLRDTTNPGLGLSDEPDHGTNPVMTSNLVDTSRRKTESIKVYADLNVFEEIATLAEPERQMELTGFPTKETSCHGILHPF</sequence>
<feature type="region of interest" description="Disordered" evidence="2">
    <location>
        <begin position="343"/>
        <end position="362"/>
    </location>
</feature>
<feature type="compositionally biased region" description="Basic and acidic residues" evidence="2">
    <location>
        <begin position="303"/>
        <end position="312"/>
    </location>
</feature>
<evidence type="ECO:0000313" key="5">
    <source>
        <dbReference type="Proteomes" id="UP000326532"/>
    </source>
</evidence>
<feature type="region of interest" description="Disordered" evidence="2">
    <location>
        <begin position="176"/>
        <end position="233"/>
    </location>
</feature>
<keyword evidence="5" id="KW-1185">Reference proteome</keyword>
<proteinExistence type="predicted"/>
<feature type="region of interest" description="Disordered" evidence="2">
    <location>
        <begin position="514"/>
        <end position="537"/>
    </location>
</feature>
<dbReference type="VEuPathDB" id="FungiDB:BDV34DRAFT_225087"/>
<reference evidence="4 5" key="1">
    <citation type="submission" date="2019-04" db="EMBL/GenBank/DDBJ databases">
        <title>Fungal friends and foes A comparative genomics study of 23 Aspergillus species from section Flavi.</title>
        <authorList>
            <consortium name="DOE Joint Genome Institute"/>
            <person name="Kjaerbolling I."/>
            <person name="Vesth T.C."/>
            <person name="Frisvad J.C."/>
            <person name="Nybo J.L."/>
            <person name="Theobald S."/>
            <person name="Kildgaard S."/>
            <person name="Petersen T.I."/>
            <person name="Kuo A."/>
            <person name="Sato A."/>
            <person name="Lyhne E.K."/>
            <person name="Kogle M.E."/>
            <person name="Wiebenga A."/>
            <person name="Kun R.S."/>
            <person name="Lubbers R.J."/>
            <person name="Makela M.R."/>
            <person name="Barry K."/>
            <person name="Chovatia M."/>
            <person name="Clum A."/>
            <person name="Daum C."/>
            <person name="Haridas S."/>
            <person name="He G."/>
            <person name="LaButti K."/>
            <person name="Lipzen A."/>
            <person name="Mondo S."/>
            <person name="Pangilinan J."/>
            <person name="Riley R."/>
            <person name="Salamov A."/>
            <person name="Simmons B.A."/>
            <person name="Magnuson J.K."/>
            <person name="Henrissat B."/>
            <person name="Mortensen U.H."/>
            <person name="Larsen T.O."/>
            <person name="De vries R.P."/>
            <person name="Grigoriev I.V."/>
            <person name="Machida M."/>
            <person name="Baker S.E."/>
            <person name="Andersen M.R."/>
        </authorList>
    </citation>
    <scope>NUCLEOTIDE SEQUENCE [LARGE SCALE GENOMIC DNA]</scope>
    <source>
        <strain evidence="4 5">CBS 117618</strain>
    </source>
</reference>